<protein>
    <submittedName>
        <fullName evidence="3">Uncharacterized protein</fullName>
    </submittedName>
</protein>
<keyword evidence="4" id="KW-1185">Reference proteome</keyword>
<comment type="caution">
    <text evidence="3">The sequence shown here is derived from an EMBL/GenBank/DDBJ whole genome shotgun (WGS) entry which is preliminary data.</text>
</comment>
<evidence type="ECO:0000313" key="2">
    <source>
        <dbReference type="EMBL" id="TYC50712.1"/>
    </source>
</evidence>
<organism evidence="3 4">
    <name type="scientific">Weissella muntiaci</name>
    <dbReference type="NCBI Taxonomy" id="2508881"/>
    <lineage>
        <taxon>Bacteria</taxon>
        <taxon>Bacillati</taxon>
        <taxon>Bacillota</taxon>
        <taxon>Bacilli</taxon>
        <taxon>Lactobacillales</taxon>
        <taxon>Lactobacillaceae</taxon>
        <taxon>Weissella</taxon>
    </lineage>
</organism>
<dbReference type="AlphaFoldDB" id="A0A6C2CAV0"/>
<evidence type="ECO:0000256" key="1">
    <source>
        <dbReference type="SAM" id="Phobius"/>
    </source>
</evidence>
<accession>A0A6C2CAV0</accession>
<dbReference type="OrthoDB" id="2146358at2"/>
<feature type="transmembrane region" description="Helical" evidence="1">
    <location>
        <begin position="12"/>
        <end position="30"/>
    </location>
</feature>
<keyword evidence="1" id="KW-0472">Membrane</keyword>
<reference evidence="3 4" key="1">
    <citation type="submission" date="2019-01" db="EMBL/GenBank/DDBJ databases">
        <title>Weissella sp. nov., a novel lactic acid bacterium isolated from animal feces.</title>
        <authorList>
            <person name="Wang L.-T."/>
        </authorList>
    </citation>
    <scope>NUCLEOTIDE SEQUENCE [LARGE SCALE GENOMIC DNA]</scope>
    <source>
        <strain evidence="3 4">8H-2</strain>
    </source>
</reference>
<dbReference type="Proteomes" id="UP000371977">
    <property type="component" value="Unassembled WGS sequence"/>
</dbReference>
<dbReference type="RefSeq" id="WP_148621838.1">
    <property type="nucleotide sequence ID" value="NZ_SDGZ01000005.1"/>
</dbReference>
<gene>
    <name evidence="3" type="ORF">ESZ50_01505</name>
    <name evidence="2" type="ORF">ESZ50_01885</name>
</gene>
<evidence type="ECO:0000313" key="4">
    <source>
        <dbReference type="Proteomes" id="UP000371977"/>
    </source>
</evidence>
<keyword evidence="1" id="KW-0812">Transmembrane</keyword>
<proteinExistence type="predicted"/>
<evidence type="ECO:0000313" key="3">
    <source>
        <dbReference type="EMBL" id="TYC50746.1"/>
    </source>
</evidence>
<dbReference type="EMBL" id="SDGZ01000006">
    <property type="protein sequence ID" value="TYC50712.1"/>
    <property type="molecule type" value="Genomic_DNA"/>
</dbReference>
<sequence length="75" mass="8779">MPKSWDEWAAFVTVVGFALTALGYILNTFVKKPIDRIGIKVDKLDHQTEVRLDDHEKRLNKIEEWKELTEGTQHE</sequence>
<name>A0A6C2CAV0_9LACO</name>
<keyword evidence="1" id="KW-1133">Transmembrane helix</keyword>
<dbReference type="EMBL" id="SDGZ01000005">
    <property type="protein sequence ID" value="TYC50746.1"/>
    <property type="molecule type" value="Genomic_DNA"/>
</dbReference>